<organism evidence="2 3">
    <name type="scientific">Bifidobacterium miconis</name>
    <dbReference type="NCBI Taxonomy" id="2834435"/>
    <lineage>
        <taxon>Bacteria</taxon>
        <taxon>Bacillati</taxon>
        <taxon>Actinomycetota</taxon>
        <taxon>Actinomycetes</taxon>
        <taxon>Bifidobacteriales</taxon>
        <taxon>Bifidobacteriaceae</taxon>
        <taxon>Bifidobacterium</taxon>
    </lineage>
</organism>
<evidence type="ECO:0000313" key="2">
    <source>
        <dbReference type="EMBL" id="MBW3092287.1"/>
    </source>
</evidence>
<accession>A0ABS6WG88</accession>
<feature type="domain" description="Putative nitroreductase TM1586" evidence="1">
    <location>
        <begin position="2"/>
        <end position="226"/>
    </location>
</feature>
<dbReference type="InterPro" id="IPR029478">
    <property type="entry name" value="TM1586_NiRdase"/>
</dbReference>
<dbReference type="Pfam" id="PF14512">
    <property type="entry name" value="TM1586_NiRdase"/>
    <property type="match status" value="1"/>
</dbReference>
<dbReference type="RefSeq" id="WP_219058380.1">
    <property type="nucleotide sequence ID" value="NZ_JAHBBH010000010.1"/>
</dbReference>
<protein>
    <submittedName>
        <fullName evidence="2">Nitroreductase</fullName>
    </submittedName>
</protein>
<dbReference type="Proteomes" id="UP000700815">
    <property type="component" value="Unassembled WGS sequence"/>
</dbReference>
<comment type="caution">
    <text evidence="2">The sequence shown here is derived from an EMBL/GenBank/DDBJ whole genome shotgun (WGS) entry which is preliminary data.</text>
</comment>
<name>A0ABS6WG88_9BIFI</name>
<evidence type="ECO:0000313" key="3">
    <source>
        <dbReference type="Proteomes" id="UP000700815"/>
    </source>
</evidence>
<gene>
    <name evidence="2" type="ORF">KIH79_04835</name>
</gene>
<reference evidence="2 3" key="1">
    <citation type="submission" date="2021-05" db="EMBL/GenBank/DDBJ databases">
        <title>Phylogenetic classification of ten novel species belonging to the genus Bifidobacterium comprising B. colchicus sp. nov., B. abeli sp. nov., B. bicoloris sp. nov., B. guerezis sp. nov., B. rosaliae sp. nov., B. santillanensis sp. nov., B. argentati sp. nov., B. amazzoni sp. nov., B. pluviali sp. nov., and B. pinnaculum sp. nov.</title>
        <authorList>
            <person name="Lugli G.A."/>
            <person name="Ruiz Garcia L."/>
            <person name="Margolles A."/>
            <person name="Ventura M."/>
        </authorList>
    </citation>
    <scope>NUCLEOTIDE SEQUENCE [LARGE SCALE GENOMIC DNA]</scope>
    <source>
        <strain evidence="2 3">82T10</strain>
    </source>
</reference>
<evidence type="ECO:0000259" key="1">
    <source>
        <dbReference type="Pfam" id="PF14512"/>
    </source>
</evidence>
<dbReference type="EMBL" id="JAHBBH010000010">
    <property type="protein sequence ID" value="MBW3092287.1"/>
    <property type="molecule type" value="Genomic_DNA"/>
</dbReference>
<keyword evidence="3" id="KW-1185">Reference proteome</keyword>
<proteinExistence type="predicted"/>
<sequence>MNITEAMEARHAVRDFADQPIDAAALDELRAAVAAANAEGGLNIRLVHDETDAFGGCPTHYGRFRNVRWCLALIGRDAAAGDTADLDERAGYFGERLALTAVSLGLDTGWAVLHDVAEHDDFWHLEDGERMPAAIAFGHATRPGRPHRSKPVEELGAVEGGGTLADAPAWFVSALEAAQLAPSALGKQPFRFTLLADGQTVRAEALDGVQSEIGLGIAKLHMELGAAAAGHTIVW</sequence>